<dbReference type="InterPro" id="IPR009075">
    <property type="entry name" value="AcylCo_DH/oxidase_C"/>
</dbReference>
<dbReference type="SUPFAM" id="SSF47203">
    <property type="entry name" value="Acyl-CoA dehydrogenase C-terminal domain-like"/>
    <property type="match status" value="1"/>
</dbReference>
<dbReference type="InterPro" id="IPR009100">
    <property type="entry name" value="AcylCoA_DH/oxidase_NM_dom_sf"/>
</dbReference>
<evidence type="ECO:0000313" key="6">
    <source>
        <dbReference type="EMBL" id="GIH11017.1"/>
    </source>
</evidence>
<dbReference type="Proteomes" id="UP000612899">
    <property type="component" value="Unassembled WGS sequence"/>
</dbReference>
<dbReference type="GO" id="GO:0003995">
    <property type="term" value="F:acyl-CoA dehydrogenase activity"/>
    <property type="evidence" value="ECO:0007669"/>
    <property type="project" value="TreeGrafter"/>
</dbReference>
<dbReference type="PANTHER" id="PTHR43884">
    <property type="entry name" value="ACYL-COA DEHYDROGENASE"/>
    <property type="match status" value="1"/>
</dbReference>
<dbReference type="InterPro" id="IPR036250">
    <property type="entry name" value="AcylCo_DH-like_C"/>
</dbReference>
<evidence type="ECO:0000256" key="2">
    <source>
        <dbReference type="ARBA" id="ARBA00022630"/>
    </source>
</evidence>
<evidence type="ECO:0000313" key="7">
    <source>
        <dbReference type="Proteomes" id="UP000612899"/>
    </source>
</evidence>
<dbReference type="Pfam" id="PF00441">
    <property type="entry name" value="Acyl-CoA_dh_1"/>
    <property type="match status" value="1"/>
</dbReference>
<keyword evidence="7" id="KW-1185">Reference proteome</keyword>
<reference evidence="6" key="1">
    <citation type="submission" date="2021-01" db="EMBL/GenBank/DDBJ databases">
        <title>Whole genome shotgun sequence of Rhizocola hellebori NBRC 109834.</title>
        <authorList>
            <person name="Komaki H."/>
            <person name="Tamura T."/>
        </authorList>
    </citation>
    <scope>NUCLEOTIDE SEQUENCE</scope>
    <source>
        <strain evidence="6">NBRC 109834</strain>
    </source>
</reference>
<comment type="similarity">
    <text evidence="1">Belongs to the acyl-CoA dehydrogenase family.</text>
</comment>
<comment type="caution">
    <text evidence="6">The sequence shown here is derived from an EMBL/GenBank/DDBJ whole genome shotgun (WGS) entry which is preliminary data.</text>
</comment>
<dbReference type="AlphaFoldDB" id="A0A8J3QJY6"/>
<dbReference type="Gene3D" id="1.20.140.10">
    <property type="entry name" value="Butyryl-CoA Dehydrogenase, subunit A, domain 3"/>
    <property type="match status" value="1"/>
</dbReference>
<proteinExistence type="inferred from homology"/>
<name>A0A8J3QJY6_9ACTN</name>
<evidence type="ECO:0000256" key="3">
    <source>
        <dbReference type="ARBA" id="ARBA00022827"/>
    </source>
</evidence>
<evidence type="ECO:0000256" key="4">
    <source>
        <dbReference type="ARBA" id="ARBA00023002"/>
    </source>
</evidence>
<keyword evidence="4" id="KW-0560">Oxidoreductase</keyword>
<keyword evidence="2" id="KW-0285">Flavoprotein</keyword>
<dbReference type="SUPFAM" id="SSF56645">
    <property type="entry name" value="Acyl-CoA dehydrogenase NM domain-like"/>
    <property type="match status" value="1"/>
</dbReference>
<accession>A0A8J3QJY6</accession>
<keyword evidence="3" id="KW-0274">FAD</keyword>
<dbReference type="RefSeq" id="WP_203914739.1">
    <property type="nucleotide sequence ID" value="NZ_BONY01000116.1"/>
</dbReference>
<sequence>MNFELGPDEELLIASVREALSRTDTMAAARNALDGAQPAHLWQEAVRGGWTDMPGLLYGVLVLIECGRRLAPTGLLGHLTAVAALRPHADHPAVAAVLPGLLDGTLRAAAAFTPATAVPDAPGADVLVVDGGVVVREFTAQRAGGYDQSLPLGDVSWERGEGFGGDAGFAWNVAQTLLAAQALGAAEGALAIAVEYAKQRKAFGRAIGSFQAIKHQLTEVLRLNENARSLLYYASYAAENEPSEFGLAANAARFAADQAIDLAARRCLSVHGGLGATWEHDAHLYFRRAQLTRLLLGGQAAAGEKVVGHVFSG</sequence>
<feature type="domain" description="Acyl-CoA dehydrogenase/oxidase C-terminal" evidence="5">
    <location>
        <begin position="174"/>
        <end position="297"/>
    </location>
</feature>
<gene>
    <name evidence="6" type="ORF">Rhe02_90840</name>
</gene>
<organism evidence="6 7">
    <name type="scientific">Rhizocola hellebori</name>
    <dbReference type="NCBI Taxonomy" id="1392758"/>
    <lineage>
        <taxon>Bacteria</taxon>
        <taxon>Bacillati</taxon>
        <taxon>Actinomycetota</taxon>
        <taxon>Actinomycetes</taxon>
        <taxon>Micromonosporales</taxon>
        <taxon>Micromonosporaceae</taxon>
        <taxon>Rhizocola</taxon>
    </lineage>
</organism>
<evidence type="ECO:0000259" key="5">
    <source>
        <dbReference type="Pfam" id="PF00441"/>
    </source>
</evidence>
<evidence type="ECO:0000256" key="1">
    <source>
        <dbReference type="ARBA" id="ARBA00009347"/>
    </source>
</evidence>
<dbReference type="EMBL" id="BONY01000116">
    <property type="protein sequence ID" value="GIH11017.1"/>
    <property type="molecule type" value="Genomic_DNA"/>
</dbReference>
<dbReference type="PANTHER" id="PTHR43884:SF20">
    <property type="entry name" value="ACYL-COA DEHYDROGENASE FADE28"/>
    <property type="match status" value="1"/>
</dbReference>
<protein>
    <submittedName>
        <fullName evidence="6">Putative acyl-CoA dehydrogenase FadE</fullName>
    </submittedName>
</protein>